<evidence type="ECO:0000313" key="2">
    <source>
        <dbReference type="Proteomes" id="UP000245412"/>
    </source>
</evidence>
<dbReference type="AlphaFoldDB" id="A0AB73SY79"/>
<dbReference type="RefSeq" id="WP_109748544.1">
    <property type="nucleotide sequence ID" value="NZ_JANKBI010000020.1"/>
</dbReference>
<name>A0AB73SY79_9FIRM</name>
<accession>A0AB73SY79</accession>
<comment type="caution">
    <text evidence="1">The sequence shown here is derived from an EMBL/GenBank/DDBJ whole genome shotgun (WGS) entry which is preliminary data.</text>
</comment>
<gene>
    <name evidence="1" type="ORF">C7383_11954</name>
</gene>
<keyword evidence="2" id="KW-1185">Reference proteome</keyword>
<proteinExistence type="predicted"/>
<dbReference type="EMBL" id="QGGY01000019">
    <property type="protein sequence ID" value="PWJ72350.1"/>
    <property type="molecule type" value="Genomic_DNA"/>
</dbReference>
<protein>
    <recommendedName>
        <fullName evidence="3">Neutral/alkaline non-lysosomal ceramidase N-terminal domain-containing protein</fullName>
    </recommendedName>
</protein>
<dbReference type="Proteomes" id="UP000245412">
    <property type="component" value="Unassembled WGS sequence"/>
</dbReference>
<sequence>MRAGAGKSEIILKDDYLEIENFAVVHKTLNARALVIESGRTLVILSIEITSLPNEGAEDLKDMIARKYGVKKEGIWICVTHTFSAPHLLPDSVLKEEEKIEKKAQYRECIYNASMEAAAQAFAELQPVTAGFGSGYCDINTNRDVELKDGWWIGEGGPGLADKTVSVVRFDREDKSPLAILFHYGIQSSVLDGSALSAGGKAVSPDVAGVASDYIEKQYDSGTVGLFLMGAAGDQAPAERAISETFVYGERIRTDRQEEGFGICERLGSMLGEVTCHIANRIKSQDVKEEAEIGRMTFRVPGKEMERDLKKLHPTREYPFTANGEAEVLIEVMRIGELALVGVKPELNCVSGLAVKACSPFEHTLVCTMVNGGAKYMADRTSYDRLTYEAMNSPFGRGAAEKLTRQATELLDRMAASKTQI</sequence>
<reference evidence="1 2" key="1">
    <citation type="submission" date="2018-05" db="EMBL/GenBank/DDBJ databases">
        <authorList>
            <person name="Goeker M."/>
            <person name="Huntemann M."/>
            <person name="Clum A."/>
            <person name="Pillay M."/>
            <person name="Palaniappan K."/>
            <person name="Varghese N."/>
            <person name="Mikhailova N."/>
            <person name="Stamatis D."/>
            <person name="Reddy T."/>
            <person name="Daum C."/>
            <person name="Shapiro N."/>
            <person name="Ivanova N."/>
            <person name="Kyrpides N."/>
            <person name="Woyke T."/>
        </authorList>
    </citation>
    <scope>NUCLEOTIDE SEQUENCE [LARGE SCALE GENOMIC DNA]</scope>
    <source>
        <strain evidence="1 2">DSM 26524</strain>
    </source>
</reference>
<evidence type="ECO:0008006" key="3">
    <source>
        <dbReference type="Google" id="ProtNLM"/>
    </source>
</evidence>
<evidence type="ECO:0000313" key="1">
    <source>
        <dbReference type="EMBL" id="PWJ72350.1"/>
    </source>
</evidence>
<organism evidence="1 2">
    <name type="scientific">Murimonas intestini</name>
    <dbReference type="NCBI Taxonomy" id="1337051"/>
    <lineage>
        <taxon>Bacteria</taxon>
        <taxon>Bacillati</taxon>
        <taxon>Bacillota</taxon>
        <taxon>Clostridia</taxon>
        <taxon>Lachnospirales</taxon>
        <taxon>Lachnospiraceae</taxon>
        <taxon>Murimonas</taxon>
    </lineage>
</organism>